<evidence type="ECO:0000313" key="8">
    <source>
        <dbReference type="EMBL" id="BBH19031.1"/>
    </source>
</evidence>
<evidence type="ECO:0000256" key="7">
    <source>
        <dbReference type="ARBA" id="ARBA00023136"/>
    </source>
</evidence>
<evidence type="ECO:0000256" key="5">
    <source>
        <dbReference type="ARBA" id="ARBA00022692"/>
    </source>
</evidence>
<evidence type="ECO:0000256" key="3">
    <source>
        <dbReference type="ARBA" id="ARBA00022475"/>
    </source>
</evidence>
<keyword evidence="6" id="KW-1133">Transmembrane helix</keyword>
<evidence type="ECO:0000256" key="1">
    <source>
        <dbReference type="ARBA" id="ARBA00004651"/>
    </source>
</evidence>
<dbReference type="AlphaFoldDB" id="A0A3G9IZI5"/>
<protein>
    <submittedName>
        <fullName evidence="8">ABC transporter permease</fullName>
    </submittedName>
</protein>
<dbReference type="PANTHER" id="PTHR32196">
    <property type="entry name" value="ABC TRANSPORTER PERMEASE PROTEIN YPHD-RELATED-RELATED"/>
    <property type="match status" value="1"/>
</dbReference>
<dbReference type="GO" id="GO:0022857">
    <property type="term" value="F:transmembrane transporter activity"/>
    <property type="evidence" value="ECO:0007669"/>
    <property type="project" value="InterPro"/>
</dbReference>
<keyword evidence="5" id="KW-0812">Transmembrane</keyword>
<dbReference type="KEGG" id="pbk:Back11_03760"/>
<keyword evidence="7" id="KW-0472">Membrane</keyword>
<sequence>MLKISKESMLGLILVALFILMAIIAPGFLDAYNLSNMMFQLPELGILALGMMVVIVTGGIDLSITYTSSLSGIITALCLSDHFPVAIAIVIGIAVGLICGLLNGFFIAIIGVSPILVTLGSMVLFEGINLTITKGNAISGFPDSFGNIGNMSIGPIPLPVIIFLLLAVMTTVLLNRTIWGRSVYKVGINPVATQFSGLNVKKVLMGVYLFSAFMAAIAAIIMISRYNSAKVDLGSSYLLLTVAAAVLGGTEISGGYGKVIGTVYAVMIFQVLSNGLNLLGIPRTVVDILMGVILIAVLSLNYVLARMSQNKSIKQSIKVSAS</sequence>
<organism evidence="8 9">
    <name type="scientific">Paenibacillus baekrokdamisoli</name>
    <dbReference type="NCBI Taxonomy" id="1712516"/>
    <lineage>
        <taxon>Bacteria</taxon>
        <taxon>Bacillati</taxon>
        <taxon>Bacillota</taxon>
        <taxon>Bacilli</taxon>
        <taxon>Bacillales</taxon>
        <taxon>Paenibacillaceae</taxon>
        <taxon>Paenibacillus</taxon>
    </lineage>
</organism>
<accession>A0A3G9IZI5</accession>
<evidence type="ECO:0000256" key="6">
    <source>
        <dbReference type="ARBA" id="ARBA00022989"/>
    </source>
</evidence>
<dbReference type="RefSeq" id="WP_125653439.1">
    <property type="nucleotide sequence ID" value="NZ_AP019308.1"/>
</dbReference>
<evidence type="ECO:0000256" key="2">
    <source>
        <dbReference type="ARBA" id="ARBA00022448"/>
    </source>
</evidence>
<evidence type="ECO:0000313" key="9">
    <source>
        <dbReference type="Proteomes" id="UP000275368"/>
    </source>
</evidence>
<name>A0A3G9IZI5_9BACL</name>
<proteinExistence type="predicted"/>
<gene>
    <name evidence="8" type="ORF">Back11_03760</name>
</gene>
<dbReference type="GO" id="GO:0005886">
    <property type="term" value="C:plasma membrane"/>
    <property type="evidence" value="ECO:0007669"/>
    <property type="project" value="UniProtKB-SubCell"/>
</dbReference>
<keyword evidence="2" id="KW-0813">Transport</keyword>
<dbReference type="EMBL" id="AP019308">
    <property type="protein sequence ID" value="BBH19031.1"/>
    <property type="molecule type" value="Genomic_DNA"/>
</dbReference>
<dbReference type="Proteomes" id="UP000275368">
    <property type="component" value="Chromosome"/>
</dbReference>
<keyword evidence="3" id="KW-1003">Cell membrane</keyword>
<evidence type="ECO:0000256" key="4">
    <source>
        <dbReference type="ARBA" id="ARBA00022519"/>
    </source>
</evidence>
<keyword evidence="9" id="KW-1185">Reference proteome</keyword>
<dbReference type="InterPro" id="IPR001851">
    <property type="entry name" value="ABC_transp_permease"/>
</dbReference>
<reference evidence="8 9" key="1">
    <citation type="submission" date="2018-11" db="EMBL/GenBank/DDBJ databases">
        <title>Complete genome sequence of Paenibacillus baekrokdamisoli strain KCTC 33723.</title>
        <authorList>
            <person name="Kang S.W."/>
            <person name="Lee K.C."/>
            <person name="Kim K.K."/>
            <person name="Kim J.S."/>
            <person name="Kim D.S."/>
            <person name="Ko S.H."/>
            <person name="Yang S.H."/>
            <person name="Lee J.S."/>
        </authorList>
    </citation>
    <scope>NUCLEOTIDE SEQUENCE [LARGE SCALE GENOMIC DNA]</scope>
    <source>
        <strain evidence="8 9">KCTC 33723</strain>
    </source>
</reference>
<keyword evidence="4" id="KW-0997">Cell inner membrane</keyword>
<dbReference type="OrthoDB" id="9813906at2"/>
<comment type="subcellular location">
    <subcellularLocation>
        <location evidence="1">Cell membrane</location>
        <topology evidence="1">Multi-pass membrane protein</topology>
    </subcellularLocation>
</comment>
<dbReference type="Pfam" id="PF02653">
    <property type="entry name" value="BPD_transp_2"/>
    <property type="match status" value="1"/>
</dbReference>
<dbReference type="CDD" id="cd06579">
    <property type="entry name" value="TM_PBP1_transp_AraH_like"/>
    <property type="match status" value="1"/>
</dbReference>
<dbReference type="PANTHER" id="PTHR32196:SF21">
    <property type="entry name" value="ABC TRANSPORTER PERMEASE PROTEIN YPHD-RELATED"/>
    <property type="match status" value="1"/>
</dbReference>